<dbReference type="PROSITE" id="PS00114">
    <property type="entry name" value="PRPP_SYNTHASE"/>
    <property type="match status" value="1"/>
</dbReference>
<keyword evidence="4" id="KW-0545">Nucleotide biosynthesis</keyword>
<dbReference type="NCBIfam" id="TIGR01251">
    <property type="entry name" value="ribP_PPkin"/>
    <property type="match status" value="1"/>
</dbReference>
<reference evidence="12 13" key="1">
    <citation type="submission" date="2019-02" db="EMBL/GenBank/DDBJ databases">
        <title>Deep-cultivation of Planctomycetes and their phenomic and genomic characterization uncovers novel biology.</title>
        <authorList>
            <person name="Wiegand S."/>
            <person name="Jogler M."/>
            <person name="Boedeker C."/>
            <person name="Pinto D."/>
            <person name="Vollmers J."/>
            <person name="Rivas-Marin E."/>
            <person name="Kohn T."/>
            <person name="Peeters S.H."/>
            <person name="Heuer A."/>
            <person name="Rast P."/>
            <person name="Oberbeckmann S."/>
            <person name="Bunk B."/>
            <person name="Jeske O."/>
            <person name="Meyerdierks A."/>
            <person name="Storesund J.E."/>
            <person name="Kallscheuer N."/>
            <person name="Luecker S."/>
            <person name="Lage O.M."/>
            <person name="Pohl T."/>
            <person name="Merkel B.J."/>
            <person name="Hornburger P."/>
            <person name="Mueller R.-W."/>
            <person name="Bruemmer F."/>
            <person name="Labrenz M."/>
            <person name="Spormann A.M."/>
            <person name="Op den Camp H."/>
            <person name="Overmann J."/>
            <person name="Amann R."/>
            <person name="Jetten M.S.M."/>
            <person name="Mascher T."/>
            <person name="Medema M.H."/>
            <person name="Devos D.P."/>
            <person name="Kaster A.-K."/>
            <person name="Ovreas L."/>
            <person name="Rohde M."/>
            <person name="Galperin M.Y."/>
            <person name="Jogler C."/>
        </authorList>
    </citation>
    <scope>NUCLEOTIDE SEQUENCE [LARGE SCALE GENOMIC DNA]</scope>
    <source>
        <strain evidence="12 13">Mal4</strain>
    </source>
</reference>
<evidence type="ECO:0000256" key="2">
    <source>
        <dbReference type="ARBA" id="ARBA00022679"/>
    </source>
</evidence>
<keyword evidence="7" id="KW-0067">ATP-binding</keyword>
<dbReference type="GO" id="GO:0005524">
    <property type="term" value="F:ATP binding"/>
    <property type="evidence" value="ECO:0007669"/>
    <property type="project" value="UniProtKB-KW"/>
</dbReference>
<evidence type="ECO:0000256" key="7">
    <source>
        <dbReference type="ARBA" id="ARBA00022840"/>
    </source>
</evidence>
<dbReference type="GO" id="GO:0000287">
    <property type="term" value="F:magnesium ion binding"/>
    <property type="evidence" value="ECO:0007669"/>
    <property type="project" value="InterPro"/>
</dbReference>
<name>A0A517Z8I5_9PLAN</name>
<dbReference type="GO" id="GO:0002189">
    <property type="term" value="C:ribose phosphate diphosphokinase complex"/>
    <property type="evidence" value="ECO:0007669"/>
    <property type="project" value="TreeGrafter"/>
</dbReference>
<keyword evidence="8" id="KW-0460">Magnesium</keyword>
<dbReference type="PANTHER" id="PTHR10210">
    <property type="entry name" value="RIBOSE-PHOSPHATE DIPHOSPHOKINASE FAMILY MEMBER"/>
    <property type="match status" value="1"/>
</dbReference>
<organism evidence="12 13">
    <name type="scientific">Maioricimonas rarisocia</name>
    <dbReference type="NCBI Taxonomy" id="2528026"/>
    <lineage>
        <taxon>Bacteria</taxon>
        <taxon>Pseudomonadati</taxon>
        <taxon>Planctomycetota</taxon>
        <taxon>Planctomycetia</taxon>
        <taxon>Planctomycetales</taxon>
        <taxon>Planctomycetaceae</taxon>
        <taxon>Maioricimonas</taxon>
    </lineage>
</organism>
<dbReference type="PANTHER" id="PTHR10210:SF32">
    <property type="entry name" value="RIBOSE-PHOSPHATE PYROPHOSPHOKINASE 2"/>
    <property type="match status" value="1"/>
</dbReference>
<dbReference type="SMART" id="SM01400">
    <property type="entry name" value="Pribosyltran_N"/>
    <property type="match status" value="1"/>
</dbReference>
<feature type="region of interest" description="Disordered" evidence="10">
    <location>
        <begin position="1"/>
        <end position="32"/>
    </location>
</feature>
<dbReference type="CDD" id="cd06223">
    <property type="entry name" value="PRTases_typeI"/>
    <property type="match status" value="1"/>
</dbReference>
<keyword evidence="13" id="KW-1185">Reference proteome</keyword>
<evidence type="ECO:0000256" key="6">
    <source>
        <dbReference type="ARBA" id="ARBA00022777"/>
    </source>
</evidence>
<dbReference type="Pfam" id="PF13793">
    <property type="entry name" value="Pribosyltran_N"/>
    <property type="match status" value="1"/>
</dbReference>
<proteinExistence type="predicted"/>
<dbReference type="FunFam" id="3.40.50.2020:FF:000007">
    <property type="entry name" value="Ribose-phosphate pyrophosphokinase"/>
    <property type="match status" value="1"/>
</dbReference>
<evidence type="ECO:0000259" key="11">
    <source>
        <dbReference type="Pfam" id="PF13793"/>
    </source>
</evidence>
<feature type="domain" description="Ribose-phosphate pyrophosphokinase N-terminal" evidence="11">
    <location>
        <begin position="34"/>
        <end position="149"/>
    </location>
</feature>
<dbReference type="EC" id="2.7.6.1" evidence="1"/>
<dbReference type="GO" id="GO:0006015">
    <property type="term" value="P:5-phosphoribose 1-diphosphate biosynthetic process"/>
    <property type="evidence" value="ECO:0007669"/>
    <property type="project" value="TreeGrafter"/>
</dbReference>
<dbReference type="InterPro" id="IPR005946">
    <property type="entry name" value="Rib-P_diPkinase"/>
</dbReference>
<dbReference type="EMBL" id="CP036275">
    <property type="protein sequence ID" value="QDU38775.1"/>
    <property type="molecule type" value="Genomic_DNA"/>
</dbReference>
<dbReference type="NCBIfam" id="NF002320">
    <property type="entry name" value="PRK01259.1"/>
    <property type="match status" value="1"/>
</dbReference>
<keyword evidence="5" id="KW-0547">Nucleotide-binding</keyword>
<evidence type="ECO:0000313" key="13">
    <source>
        <dbReference type="Proteomes" id="UP000320496"/>
    </source>
</evidence>
<evidence type="ECO:0000313" key="12">
    <source>
        <dbReference type="EMBL" id="QDU38775.1"/>
    </source>
</evidence>
<dbReference type="AlphaFoldDB" id="A0A517Z8I5"/>
<dbReference type="Gene3D" id="3.40.50.2020">
    <property type="match status" value="2"/>
</dbReference>
<dbReference type="KEGG" id="mri:Mal4_31050"/>
<comment type="catalytic activity">
    <reaction evidence="9">
        <text>D-ribose 5-phosphate + ATP = 5-phospho-alpha-D-ribose 1-diphosphate + AMP + H(+)</text>
        <dbReference type="Rhea" id="RHEA:15609"/>
        <dbReference type="ChEBI" id="CHEBI:15378"/>
        <dbReference type="ChEBI" id="CHEBI:30616"/>
        <dbReference type="ChEBI" id="CHEBI:58017"/>
        <dbReference type="ChEBI" id="CHEBI:78346"/>
        <dbReference type="ChEBI" id="CHEBI:456215"/>
        <dbReference type="EC" id="2.7.6.1"/>
    </reaction>
</comment>
<sequence length="346" mass="37797">MHAPRDGKVKDSMTSRASSGPRPHSFQPPQGELTVLAGSANPGLSSRIADALGVRTTPCEAHYFSEGNVFVRILENVRGRDCYIIQGVHHPVNDNFMELLFWIDALKRASAQHVTAVIPFFSYAKGDKKDEPRVSIRARVCADAIEAAGADRCLMMDLHSPQIQGFFHIPVDHLYARYVLCDHIKTLQIPDLIVCSPDVGFAKGASAFANYLGVPVAIGNKTRRDHSESAEVLEVIGEVSGKNILIVDDFTISGGTLVSMADVLKDRGANDIYAAVSHGVLSRNAADRIGDSQIKRMFVTDTIEPLPDPLPANIEIVSVSRLFAEAIQSIHDRTSVSQLFPESRER</sequence>
<keyword evidence="6 12" id="KW-0418">Kinase</keyword>
<dbReference type="Pfam" id="PF14572">
    <property type="entry name" value="Pribosyl_synth"/>
    <property type="match status" value="1"/>
</dbReference>
<keyword evidence="2 12" id="KW-0808">Transferase</keyword>
<evidence type="ECO:0000256" key="10">
    <source>
        <dbReference type="SAM" id="MobiDB-lite"/>
    </source>
</evidence>
<dbReference type="SUPFAM" id="SSF53271">
    <property type="entry name" value="PRTase-like"/>
    <property type="match status" value="2"/>
</dbReference>
<accession>A0A517Z8I5</accession>
<evidence type="ECO:0000256" key="5">
    <source>
        <dbReference type="ARBA" id="ARBA00022741"/>
    </source>
</evidence>
<keyword evidence="3" id="KW-0479">Metal-binding</keyword>
<feature type="compositionally biased region" description="Basic and acidic residues" evidence="10">
    <location>
        <begin position="1"/>
        <end position="13"/>
    </location>
</feature>
<evidence type="ECO:0000256" key="1">
    <source>
        <dbReference type="ARBA" id="ARBA00013247"/>
    </source>
</evidence>
<dbReference type="GO" id="GO:0005737">
    <property type="term" value="C:cytoplasm"/>
    <property type="evidence" value="ECO:0007669"/>
    <property type="project" value="TreeGrafter"/>
</dbReference>
<dbReference type="GO" id="GO:0016301">
    <property type="term" value="F:kinase activity"/>
    <property type="evidence" value="ECO:0007669"/>
    <property type="project" value="UniProtKB-KW"/>
</dbReference>
<gene>
    <name evidence="12" type="primary">prs_1</name>
    <name evidence="12" type="ORF">Mal4_31050</name>
</gene>
<dbReference type="GO" id="GO:0006164">
    <property type="term" value="P:purine nucleotide biosynthetic process"/>
    <property type="evidence" value="ECO:0007669"/>
    <property type="project" value="TreeGrafter"/>
</dbReference>
<dbReference type="InterPro" id="IPR029099">
    <property type="entry name" value="Pribosyltran_N"/>
</dbReference>
<dbReference type="InterPro" id="IPR000836">
    <property type="entry name" value="PRTase_dom"/>
</dbReference>
<evidence type="ECO:0000256" key="4">
    <source>
        <dbReference type="ARBA" id="ARBA00022727"/>
    </source>
</evidence>
<dbReference type="Proteomes" id="UP000320496">
    <property type="component" value="Chromosome"/>
</dbReference>
<dbReference type="InterPro" id="IPR029057">
    <property type="entry name" value="PRTase-like"/>
</dbReference>
<dbReference type="GO" id="GO:0009156">
    <property type="term" value="P:ribonucleoside monophosphate biosynthetic process"/>
    <property type="evidence" value="ECO:0007669"/>
    <property type="project" value="InterPro"/>
</dbReference>
<evidence type="ECO:0000256" key="3">
    <source>
        <dbReference type="ARBA" id="ARBA00022723"/>
    </source>
</evidence>
<dbReference type="InterPro" id="IPR000842">
    <property type="entry name" value="PRib_PP_synth_CS"/>
</dbReference>
<evidence type="ECO:0000256" key="9">
    <source>
        <dbReference type="ARBA" id="ARBA00049535"/>
    </source>
</evidence>
<dbReference type="GO" id="GO:0004749">
    <property type="term" value="F:ribose phosphate diphosphokinase activity"/>
    <property type="evidence" value="ECO:0007669"/>
    <property type="project" value="UniProtKB-EC"/>
</dbReference>
<evidence type="ECO:0000256" key="8">
    <source>
        <dbReference type="ARBA" id="ARBA00022842"/>
    </source>
</evidence>
<protein>
    <recommendedName>
        <fullName evidence="1">ribose-phosphate diphosphokinase</fullName>
        <ecNumber evidence="1">2.7.6.1</ecNumber>
    </recommendedName>
</protein>